<dbReference type="SUPFAM" id="SSF52540">
    <property type="entry name" value="P-loop containing nucleoside triphosphate hydrolases"/>
    <property type="match status" value="1"/>
</dbReference>
<dbReference type="EMBL" id="SJKD01000002">
    <property type="protein sequence ID" value="TCC50797.1"/>
    <property type="molecule type" value="Genomic_DNA"/>
</dbReference>
<name>A0A4R0JVZ5_9ACTN</name>
<keyword evidence="1" id="KW-0808">Transferase</keyword>
<organism evidence="1 2">
    <name type="scientific">Kribbella capetownensis</name>
    <dbReference type="NCBI Taxonomy" id="1572659"/>
    <lineage>
        <taxon>Bacteria</taxon>
        <taxon>Bacillati</taxon>
        <taxon>Actinomycetota</taxon>
        <taxon>Actinomycetes</taxon>
        <taxon>Propionibacteriales</taxon>
        <taxon>Kribbellaceae</taxon>
        <taxon>Kribbella</taxon>
    </lineage>
</organism>
<sequence>MARVGDGTSRLVVLRGNSGSGKSTTARAVRERVGRGVAWVEQDYLRRILLREHDRPGAPNVGLIDQTARYALANGYHVMLEGILYSPTYGDMLRQLIVDHAGRTGVYYFQLSFEETVRRHATRPLSKTVTAEQMRDWYQPCDLLNVSGEQVIDPSSSLDETTDRIITDLSWTTGGRAANPLD</sequence>
<comment type="caution">
    <text evidence="1">The sequence shown here is derived from an EMBL/GenBank/DDBJ whole genome shotgun (WGS) entry which is preliminary data.</text>
</comment>
<dbReference type="AlphaFoldDB" id="A0A4R0JVZ5"/>
<evidence type="ECO:0000313" key="1">
    <source>
        <dbReference type="EMBL" id="TCC50797.1"/>
    </source>
</evidence>
<dbReference type="GO" id="GO:0016301">
    <property type="term" value="F:kinase activity"/>
    <property type="evidence" value="ECO:0007669"/>
    <property type="project" value="UniProtKB-KW"/>
</dbReference>
<dbReference type="InterPro" id="IPR027417">
    <property type="entry name" value="P-loop_NTPase"/>
</dbReference>
<accession>A0A4R0JVZ5</accession>
<proteinExistence type="predicted"/>
<reference evidence="1 2" key="1">
    <citation type="submission" date="2019-02" db="EMBL/GenBank/DDBJ databases">
        <title>Kribbella capetownensis sp. nov. and Kribbella speibonae sp. nov., isolated from soil.</title>
        <authorList>
            <person name="Curtis S.M."/>
            <person name="Norton I."/>
            <person name="Everest G.J."/>
            <person name="Meyers P.R."/>
        </authorList>
    </citation>
    <scope>NUCLEOTIDE SEQUENCE [LARGE SCALE GENOMIC DNA]</scope>
    <source>
        <strain evidence="1 2">YM53</strain>
    </source>
</reference>
<evidence type="ECO:0000313" key="2">
    <source>
        <dbReference type="Proteomes" id="UP000293342"/>
    </source>
</evidence>
<dbReference type="Gene3D" id="3.40.50.300">
    <property type="entry name" value="P-loop containing nucleotide triphosphate hydrolases"/>
    <property type="match status" value="1"/>
</dbReference>
<dbReference type="Proteomes" id="UP000293342">
    <property type="component" value="Unassembled WGS sequence"/>
</dbReference>
<dbReference type="OrthoDB" id="9781848at2"/>
<protein>
    <submittedName>
        <fullName evidence="1">Kinase</fullName>
    </submittedName>
</protein>
<gene>
    <name evidence="1" type="ORF">E0H75_11530</name>
</gene>
<dbReference type="Pfam" id="PF13671">
    <property type="entry name" value="AAA_33"/>
    <property type="match status" value="1"/>
</dbReference>
<keyword evidence="2" id="KW-1185">Reference proteome</keyword>
<keyword evidence="1" id="KW-0418">Kinase</keyword>